<reference evidence="6" key="1">
    <citation type="journal article" date="2017" name="Sci. Rep.">
        <title>Antennal transcriptome analysis and expression profiles of olfactory genes in Anoplophora chinensis.</title>
        <authorList>
            <person name="Wang J."/>
            <person name="Hu P."/>
            <person name="Gao P."/>
            <person name="Tao J."/>
            <person name="Luo Y."/>
        </authorList>
    </citation>
    <scope>NUCLEOTIDE SEQUENCE</scope>
</reference>
<comment type="subcellular location">
    <subcellularLocation>
        <location evidence="1">Secreted</location>
    </subcellularLocation>
</comment>
<feature type="signal peptide" evidence="5">
    <location>
        <begin position="1"/>
        <end position="19"/>
    </location>
</feature>
<dbReference type="GO" id="GO:0007608">
    <property type="term" value="P:sensory perception of smell"/>
    <property type="evidence" value="ECO:0007669"/>
    <property type="project" value="TreeGrafter"/>
</dbReference>
<dbReference type="PANTHER" id="PTHR11857">
    <property type="entry name" value="ODORANT BINDING PROTEIN-RELATED"/>
    <property type="match status" value="1"/>
</dbReference>
<evidence type="ECO:0000256" key="1">
    <source>
        <dbReference type="ARBA" id="ARBA00004613"/>
    </source>
</evidence>
<evidence type="ECO:0000256" key="5">
    <source>
        <dbReference type="SAM" id="SignalP"/>
    </source>
</evidence>
<protein>
    <submittedName>
        <fullName evidence="6">Odorant-binding protein</fullName>
    </submittedName>
</protein>
<organism evidence="6">
    <name type="scientific">Anoplophora chinensis</name>
    <name type="common">Citrus longhorn beetle</name>
    <dbReference type="NCBI Taxonomy" id="217632"/>
    <lineage>
        <taxon>Eukaryota</taxon>
        <taxon>Metazoa</taxon>
        <taxon>Ecdysozoa</taxon>
        <taxon>Arthropoda</taxon>
        <taxon>Hexapoda</taxon>
        <taxon>Insecta</taxon>
        <taxon>Pterygota</taxon>
        <taxon>Neoptera</taxon>
        <taxon>Endopterygota</taxon>
        <taxon>Coleoptera</taxon>
        <taxon>Polyphaga</taxon>
        <taxon>Cucujiformia</taxon>
        <taxon>Chrysomeloidea</taxon>
        <taxon>Cerambycidae</taxon>
        <taxon>Lamiinae</taxon>
        <taxon>Lamiini</taxon>
        <taxon>Anoplophora</taxon>
    </lineage>
</organism>
<evidence type="ECO:0000313" key="6">
    <source>
        <dbReference type="EMBL" id="AUF72965.1"/>
    </source>
</evidence>
<keyword evidence="3" id="KW-0964">Secreted</keyword>
<dbReference type="SMART" id="SM00708">
    <property type="entry name" value="PhBP"/>
    <property type="match status" value="1"/>
</dbReference>
<feature type="chain" id="PRO_5014184368" evidence="5">
    <location>
        <begin position="20"/>
        <end position="129"/>
    </location>
</feature>
<accession>A0A2H4ZB24</accession>
<dbReference type="Pfam" id="PF01395">
    <property type="entry name" value="PBP_GOBP"/>
    <property type="match status" value="1"/>
</dbReference>
<evidence type="ECO:0000256" key="2">
    <source>
        <dbReference type="ARBA" id="ARBA00008098"/>
    </source>
</evidence>
<dbReference type="SUPFAM" id="SSF47565">
    <property type="entry name" value="Insect pheromone/odorant-binding proteins"/>
    <property type="match status" value="1"/>
</dbReference>
<evidence type="ECO:0000256" key="4">
    <source>
        <dbReference type="ARBA" id="ARBA00022729"/>
    </source>
</evidence>
<dbReference type="GO" id="GO:0005549">
    <property type="term" value="F:odorant binding"/>
    <property type="evidence" value="ECO:0007669"/>
    <property type="project" value="InterPro"/>
</dbReference>
<dbReference type="AlphaFoldDB" id="A0A2H4ZB24"/>
<name>A0A2H4ZB24_ANOCN</name>
<comment type="similarity">
    <text evidence="2">Belongs to the PBP/GOBP family.</text>
</comment>
<dbReference type="Gene3D" id="1.10.238.20">
    <property type="entry name" value="Pheromone/general odorant binding protein domain"/>
    <property type="match status" value="1"/>
</dbReference>
<dbReference type="GO" id="GO:0005615">
    <property type="term" value="C:extracellular space"/>
    <property type="evidence" value="ECO:0007669"/>
    <property type="project" value="TreeGrafter"/>
</dbReference>
<dbReference type="CDD" id="cd23992">
    <property type="entry name" value="PBP_GOBP"/>
    <property type="match status" value="1"/>
</dbReference>
<keyword evidence="4 5" id="KW-0732">Signal</keyword>
<dbReference type="PANTHER" id="PTHR11857:SF43">
    <property type="entry name" value="GEO07291P1-RELATED"/>
    <property type="match status" value="1"/>
</dbReference>
<proteinExistence type="evidence at transcript level"/>
<dbReference type="EMBL" id="MF975389">
    <property type="protein sequence ID" value="AUF72965.1"/>
    <property type="molecule type" value="mRNA"/>
</dbReference>
<evidence type="ECO:0000256" key="3">
    <source>
        <dbReference type="ARBA" id="ARBA00022525"/>
    </source>
</evidence>
<dbReference type="InterPro" id="IPR006170">
    <property type="entry name" value="PBP/GOBP"/>
</dbReference>
<sequence>MNTAVVLFLCIISLSAVQCSIQQEQEAYHYECVAQTGVDQLIIMKAMGGNFIDDPKFKSYLLCFGKKMGVHNNAGDIQRDVMRTRLMEMFPEEAIVDKMMECAVEIGTPEDTAFEGCKCLYAIKQQLVN</sequence>
<dbReference type="InterPro" id="IPR036728">
    <property type="entry name" value="PBP_GOBP_sf"/>
</dbReference>